<reference evidence="7 10" key="2">
    <citation type="submission" date="2020-07" db="EMBL/GenBank/DDBJ databases">
        <title>Sequencing the genomes of 1000 actinobacteria strains.</title>
        <authorList>
            <person name="Klenk H.-P."/>
        </authorList>
    </citation>
    <scope>NUCLEOTIDE SEQUENCE [LARGE SCALE GENOMIC DNA]</scope>
    <source>
        <strain evidence="7 10">DSM 23870</strain>
    </source>
</reference>
<dbReference type="InterPro" id="IPR003439">
    <property type="entry name" value="ABC_transporter-like_ATP-bd"/>
</dbReference>
<dbReference type="RefSeq" id="WP_129177260.1">
    <property type="nucleotide sequence ID" value="NZ_JACCBI010000001.1"/>
</dbReference>
<comment type="caution">
    <text evidence="8">The sequence shown here is derived from an EMBL/GenBank/DDBJ whole genome shotgun (WGS) entry which is preliminary data.</text>
</comment>
<dbReference type="EMBL" id="SDPM01000015">
    <property type="protein sequence ID" value="RXZ84961.1"/>
    <property type="molecule type" value="Genomic_DNA"/>
</dbReference>
<organism evidence="8 9">
    <name type="scientific">Agromyces atrinae</name>
    <dbReference type="NCBI Taxonomy" id="592376"/>
    <lineage>
        <taxon>Bacteria</taxon>
        <taxon>Bacillati</taxon>
        <taxon>Actinomycetota</taxon>
        <taxon>Actinomycetes</taxon>
        <taxon>Micrococcales</taxon>
        <taxon>Microbacteriaceae</taxon>
        <taxon>Agromyces</taxon>
    </lineage>
</organism>
<dbReference type="InterPro" id="IPR017871">
    <property type="entry name" value="ABC_transporter-like_CS"/>
</dbReference>
<evidence type="ECO:0000256" key="1">
    <source>
        <dbReference type="ARBA" id="ARBA00004202"/>
    </source>
</evidence>
<dbReference type="SUPFAM" id="SSF52540">
    <property type="entry name" value="P-loop containing nucleoside triphosphate hydrolases"/>
    <property type="match status" value="1"/>
</dbReference>
<dbReference type="CDD" id="cd03230">
    <property type="entry name" value="ABC_DR_subfamily_A"/>
    <property type="match status" value="1"/>
</dbReference>
<dbReference type="GO" id="GO:0016887">
    <property type="term" value="F:ATP hydrolysis activity"/>
    <property type="evidence" value="ECO:0007669"/>
    <property type="project" value="InterPro"/>
</dbReference>
<keyword evidence="5" id="KW-0046">Antibiotic resistance</keyword>
<dbReference type="InterPro" id="IPR050763">
    <property type="entry name" value="ABC_transporter_ATP-binding"/>
</dbReference>
<evidence type="ECO:0000313" key="8">
    <source>
        <dbReference type="EMBL" id="RXZ84961.1"/>
    </source>
</evidence>
<evidence type="ECO:0000259" key="6">
    <source>
        <dbReference type="PROSITE" id="PS50893"/>
    </source>
</evidence>
<feature type="domain" description="ABC transporter" evidence="6">
    <location>
        <begin position="4"/>
        <end position="229"/>
    </location>
</feature>
<dbReference type="OrthoDB" id="9804819at2"/>
<dbReference type="Proteomes" id="UP000292686">
    <property type="component" value="Unassembled WGS sequence"/>
</dbReference>
<comment type="subcellular location">
    <subcellularLocation>
        <location evidence="1">Cell membrane</location>
        <topology evidence="1">Peripheral membrane protein</topology>
    </subcellularLocation>
</comment>
<dbReference type="AlphaFoldDB" id="A0A4Q2M534"/>
<dbReference type="Gene3D" id="3.40.50.300">
    <property type="entry name" value="P-loop containing nucleotide triphosphate hydrolases"/>
    <property type="match status" value="1"/>
</dbReference>
<evidence type="ECO:0000256" key="2">
    <source>
        <dbReference type="ARBA" id="ARBA00022448"/>
    </source>
</evidence>
<keyword evidence="9" id="KW-1185">Reference proteome</keyword>
<evidence type="ECO:0000313" key="10">
    <source>
        <dbReference type="Proteomes" id="UP000581087"/>
    </source>
</evidence>
<dbReference type="Proteomes" id="UP000581087">
    <property type="component" value="Unassembled WGS sequence"/>
</dbReference>
<evidence type="ECO:0000256" key="4">
    <source>
        <dbReference type="ARBA" id="ARBA00022840"/>
    </source>
</evidence>
<reference evidence="8 9" key="1">
    <citation type="submission" date="2019-01" db="EMBL/GenBank/DDBJ databases">
        <title>Agromyces.</title>
        <authorList>
            <person name="Li J."/>
        </authorList>
    </citation>
    <scope>NUCLEOTIDE SEQUENCE [LARGE SCALE GENOMIC DNA]</scope>
    <source>
        <strain evidence="8 9">DSM 23870</strain>
    </source>
</reference>
<dbReference type="GO" id="GO:0046677">
    <property type="term" value="P:response to antibiotic"/>
    <property type="evidence" value="ECO:0007669"/>
    <property type="project" value="UniProtKB-KW"/>
</dbReference>
<proteinExistence type="predicted"/>
<dbReference type="InterPro" id="IPR027417">
    <property type="entry name" value="P-loop_NTPase"/>
</dbReference>
<keyword evidence="3" id="KW-0547">Nucleotide-binding</keyword>
<dbReference type="PANTHER" id="PTHR42711:SF16">
    <property type="entry name" value="ABC TRANSPORTER ATP-BINDING PROTEIN"/>
    <property type="match status" value="1"/>
</dbReference>
<evidence type="ECO:0000256" key="5">
    <source>
        <dbReference type="ARBA" id="ARBA00023251"/>
    </source>
</evidence>
<sequence>MTAIELRGATKRYRSRTAIDDVGLTVEYGEIVGLLGRNGAGKSTTVAAIAGLIGLDDGEVRVDGFDPVRDRRRVRAVLGVQLQDAELHAALTVGELARLYRSFYRDGLDPDALLERVGLTAERKTRFENLSGGQQQRLSIALALIGDPRVVVLDELTTGLDPEARRSMWSLVRALRADGLAVLLVSHLMEEVERLCDRVVVLDAGRVIARGTPAELVSRTGGETLDDAFLALTGEKGEPS</sequence>
<protein>
    <submittedName>
        <fullName evidence="8">ABC transporter ATP-binding protein</fullName>
    </submittedName>
    <submittedName>
        <fullName evidence="7">ABC-2 type transport system ATP-binding protein</fullName>
    </submittedName>
</protein>
<accession>A0A4Q2M534</accession>
<keyword evidence="4 8" id="KW-0067">ATP-binding</keyword>
<dbReference type="InterPro" id="IPR003593">
    <property type="entry name" value="AAA+_ATPase"/>
</dbReference>
<dbReference type="PROSITE" id="PS00211">
    <property type="entry name" value="ABC_TRANSPORTER_1"/>
    <property type="match status" value="1"/>
</dbReference>
<evidence type="ECO:0000313" key="7">
    <source>
        <dbReference type="EMBL" id="NYD68492.1"/>
    </source>
</evidence>
<dbReference type="GO" id="GO:0005886">
    <property type="term" value="C:plasma membrane"/>
    <property type="evidence" value="ECO:0007669"/>
    <property type="project" value="UniProtKB-SubCell"/>
</dbReference>
<dbReference type="Pfam" id="PF00005">
    <property type="entry name" value="ABC_tran"/>
    <property type="match status" value="1"/>
</dbReference>
<dbReference type="PANTHER" id="PTHR42711">
    <property type="entry name" value="ABC TRANSPORTER ATP-BINDING PROTEIN"/>
    <property type="match status" value="1"/>
</dbReference>
<keyword evidence="2" id="KW-0813">Transport</keyword>
<evidence type="ECO:0000256" key="3">
    <source>
        <dbReference type="ARBA" id="ARBA00022741"/>
    </source>
</evidence>
<dbReference type="PROSITE" id="PS50893">
    <property type="entry name" value="ABC_TRANSPORTER_2"/>
    <property type="match status" value="1"/>
</dbReference>
<dbReference type="SMART" id="SM00382">
    <property type="entry name" value="AAA"/>
    <property type="match status" value="1"/>
</dbReference>
<dbReference type="GO" id="GO:0005524">
    <property type="term" value="F:ATP binding"/>
    <property type="evidence" value="ECO:0007669"/>
    <property type="project" value="UniProtKB-KW"/>
</dbReference>
<dbReference type="EMBL" id="JACCBI010000001">
    <property type="protein sequence ID" value="NYD68492.1"/>
    <property type="molecule type" value="Genomic_DNA"/>
</dbReference>
<name>A0A4Q2M534_9MICO</name>
<evidence type="ECO:0000313" key="9">
    <source>
        <dbReference type="Proteomes" id="UP000292686"/>
    </source>
</evidence>
<gene>
    <name evidence="7" type="ORF">BJ972_003011</name>
    <name evidence="8" type="ORF">ESP50_17590</name>
</gene>